<reference evidence="2" key="2">
    <citation type="submission" date="2020-05" db="UniProtKB">
        <authorList>
            <consortium name="EnsemblMetazoa"/>
        </authorList>
    </citation>
    <scope>IDENTIFICATION</scope>
    <source>
        <strain evidence="2">CM1001059</strain>
    </source>
</reference>
<dbReference type="VEuPathDB" id="VectorBase:AMEC013383"/>
<feature type="region of interest" description="Disordered" evidence="1">
    <location>
        <begin position="1"/>
        <end position="63"/>
    </location>
</feature>
<feature type="compositionally biased region" description="Gly residues" evidence="1">
    <location>
        <begin position="498"/>
        <end position="514"/>
    </location>
</feature>
<feature type="region of interest" description="Disordered" evidence="1">
    <location>
        <begin position="449"/>
        <end position="591"/>
    </location>
</feature>
<dbReference type="Proteomes" id="UP000075902">
    <property type="component" value="Unassembled WGS sequence"/>
</dbReference>
<dbReference type="AlphaFoldDB" id="A0A182U3S8"/>
<dbReference type="PANTHER" id="PTHR31296">
    <property type="entry name" value="UPF0565 PROTEIN C2ORF69"/>
    <property type="match status" value="1"/>
</dbReference>
<feature type="compositionally biased region" description="Acidic residues" evidence="1">
    <location>
        <begin position="520"/>
        <end position="529"/>
    </location>
</feature>
<feature type="compositionally biased region" description="Gly residues" evidence="1">
    <location>
        <begin position="461"/>
        <end position="470"/>
    </location>
</feature>
<accession>A0A182U3S8</accession>
<protein>
    <submittedName>
        <fullName evidence="2">Uncharacterized protein</fullName>
    </submittedName>
</protein>
<dbReference type="GO" id="GO:0005739">
    <property type="term" value="C:mitochondrion"/>
    <property type="evidence" value="ECO:0007669"/>
    <property type="project" value="TreeGrafter"/>
</dbReference>
<feature type="compositionally biased region" description="Acidic residues" evidence="1">
    <location>
        <begin position="480"/>
        <end position="496"/>
    </location>
</feature>
<organism evidence="2 3">
    <name type="scientific">Anopheles melas</name>
    <dbReference type="NCBI Taxonomy" id="34690"/>
    <lineage>
        <taxon>Eukaryota</taxon>
        <taxon>Metazoa</taxon>
        <taxon>Ecdysozoa</taxon>
        <taxon>Arthropoda</taxon>
        <taxon>Hexapoda</taxon>
        <taxon>Insecta</taxon>
        <taxon>Pterygota</taxon>
        <taxon>Neoptera</taxon>
        <taxon>Endopterygota</taxon>
        <taxon>Diptera</taxon>
        <taxon>Nematocera</taxon>
        <taxon>Culicoidea</taxon>
        <taxon>Culicidae</taxon>
        <taxon>Anophelinae</taxon>
        <taxon>Anopheles</taxon>
    </lineage>
</organism>
<dbReference type="Pfam" id="PF10561">
    <property type="entry name" value="C2orf69"/>
    <property type="match status" value="1"/>
</dbReference>
<evidence type="ECO:0000256" key="1">
    <source>
        <dbReference type="SAM" id="MobiDB-lite"/>
    </source>
</evidence>
<feature type="compositionally biased region" description="Low complexity" evidence="1">
    <location>
        <begin position="31"/>
        <end position="50"/>
    </location>
</feature>
<sequence length="591" mass="64038">MSNVRCNEPPPTATTSLAAKDTEADTGPSIATVPQPQQQQLAPQQAPTVQSSNSKGTPCRINSVKGYQNRTNSIIYCPPLLRGNSPKEKCSAIVYFGGDVQDIPEKMESNRDNKNYIKWNLENTALLLRESFPQSHIVVVRPMRMEYSTFSCFDNFVRGNNAGIPDHTPMHYSLQHLEELLINLTKKLTKPILDQEFLHKLLSASSTKGYGGDVPCKQNNADILQSNIYDGGAAGAEEPAEPDDLSELLWWRENLNLDKASLKLIGFSKGCVVLNQFIYEFHYYKTLTPDDSTMMRLVSRISDMYWLDGGHGGGKNTWITSRSLLETLCRLCINVHVHVTPYQIQDDHRPWIRKEEKAFTDLLKRLGAAFDRHLYPSEANSTNLYTHFDVLNRFRQHQISLFSQQLHQTVMQQQQQQQGTLVQHAAGGGSYGRVVVAAAGAAAVAAATGQGSEESADGGDGDGGGGGTGSPGPEEYGTVGEDEDEEEEEEEEEPMEGTEGGGGGGGGGRGGGAIGKVSERDEEEEDEDASSLALEDGVGEEGPVGGEGEEEEEDDDAPMPAHHVTAMETGADDDQGDSSGGSSSGGSLHDN</sequence>
<evidence type="ECO:0000313" key="2">
    <source>
        <dbReference type="EnsemblMetazoa" id="AMEC013383-PA"/>
    </source>
</evidence>
<dbReference type="InterPro" id="IPR018881">
    <property type="entry name" value="C2orf69_mit"/>
</dbReference>
<feature type="compositionally biased region" description="Acidic residues" evidence="1">
    <location>
        <begin position="547"/>
        <end position="557"/>
    </location>
</feature>
<evidence type="ECO:0000313" key="3">
    <source>
        <dbReference type="Proteomes" id="UP000075902"/>
    </source>
</evidence>
<keyword evidence="3" id="KW-1185">Reference proteome</keyword>
<dbReference type="PANTHER" id="PTHR31296:SF1">
    <property type="entry name" value="MITOCHONDRIAL PROTEIN C2ORF69"/>
    <property type="match status" value="1"/>
</dbReference>
<reference evidence="3" key="1">
    <citation type="submission" date="2014-01" db="EMBL/GenBank/DDBJ databases">
        <title>The Genome Sequence of Anopheles melas CM1001059_A (V2).</title>
        <authorList>
            <consortium name="The Broad Institute Genomics Platform"/>
            <person name="Neafsey D.E."/>
            <person name="Besansky N."/>
            <person name="Howell P."/>
            <person name="Walton C."/>
            <person name="Young S.K."/>
            <person name="Zeng Q."/>
            <person name="Gargeya S."/>
            <person name="Fitzgerald M."/>
            <person name="Haas B."/>
            <person name="Abouelleil A."/>
            <person name="Allen A.W."/>
            <person name="Alvarado L."/>
            <person name="Arachchi H.M."/>
            <person name="Berlin A.M."/>
            <person name="Chapman S.B."/>
            <person name="Gainer-Dewar J."/>
            <person name="Goldberg J."/>
            <person name="Griggs A."/>
            <person name="Gujja S."/>
            <person name="Hansen M."/>
            <person name="Howarth C."/>
            <person name="Imamovic A."/>
            <person name="Ireland A."/>
            <person name="Larimer J."/>
            <person name="McCowan C."/>
            <person name="Murphy C."/>
            <person name="Pearson M."/>
            <person name="Poon T.W."/>
            <person name="Priest M."/>
            <person name="Roberts A."/>
            <person name="Saif S."/>
            <person name="Shea T."/>
            <person name="Sisk P."/>
            <person name="Sykes S."/>
            <person name="Wortman J."/>
            <person name="Nusbaum C."/>
            <person name="Birren B."/>
        </authorList>
    </citation>
    <scope>NUCLEOTIDE SEQUENCE [LARGE SCALE GENOMIC DNA]</scope>
    <source>
        <strain evidence="3">CM1001059</strain>
    </source>
</reference>
<dbReference type="EnsemblMetazoa" id="AMEC013383-RA">
    <property type="protein sequence ID" value="AMEC013383-PA"/>
    <property type="gene ID" value="AMEC013383"/>
</dbReference>
<name>A0A182U3S8_9DIPT</name>
<proteinExistence type="predicted"/>